<dbReference type="RefSeq" id="WP_021234339.1">
    <property type="nucleotide sequence ID" value="NZ_ATHL01000077.1"/>
</dbReference>
<dbReference type="EMBL" id="ATHL01000077">
    <property type="protein sequence ID" value="EQB15073.1"/>
    <property type="molecule type" value="Genomic_DNA"/>
</dbReference>
<dbReference type="InterPro" id="IPR004550">
    <property type="entry name" value="AsnASE_II"/>
</dbReference>
<dbReference type="PIRSF" id="PIRSF001220">
    <property type="entry name" value="L-ASNase_gatD"/>
    <property type="match status" value="1"/>
</dbReference>
<keyword evidence="7" id="KW-1185">Reference proteome</keyword>
<dbReference type="InterPro" id="IPR040919">
    <property type="entry name" value="Asparaginase_C"/>
</dbReference>
<feature type="domain" description="Asparaginase/glutaminase C-terminal" evidence="5">
    <location>
        <begin position="217"/>
        <end position="323"/>
    </location>
</feature>
<evidence type="ECO:0000256" key="1">
    <source>
        <dbReference type="ARBA" id="ARBA00010518"/>
    </source>
</evidence>
<dbReference type="InterPro" id="IPR036152">
    <property type="entry name" value="Asp/glu_Ase-like_sf"/>
</dbReference>
<evidence type="ECO:0000259" key="5">
    <source>
        <dbReference type="Pfam" id="PF17763"/>
    </source>
</evidence>
<organism evidence="6 7">
    <name type="scientific">Novosphingobium lindaniclasticum LE124</name>
    <dbReference type="NCBI Taxonomy" id="1096930"/>
    <lineage>
        <taxon>Bacteria</taxon>
        <taxon>Pseudomonadati</taxon>
        <taxon>Pseudomonadota</taxon>
        <taxon>Alphaproteobacteria</taxon>
        <taxon>Sphingomonadales</taxon>
        <taxon>Sphingomonadaceae</taxon>
        <taxon>Novosphingobium</taxon>
    </lineage>
</organism>
<dbReference type="PANTHER" id="PTHR11707:SF28">
    <property type="entry name" value="60 KDA LYSOPHOSPHOLIPASE"/>
    <property type="match status" value="1"/>
</dbReference>
<evidence type="ECO:0000313" key="7">
    <source>
        <dbReference type="Proteomes" id="UP000015527"/>
    </source>
</evidence>
<dbReference type="Gene3D" id="3.40.50.1170">
    <property type="entry name" value="L-asparaginase, N-terminal domain"/>
    <property type="match status" value="1"/>
</dbReference>
<dbReference type="Gene3D" id="3.40.50.40">
    <property type="match status" value="1"/>
</dbReference>
<proteinExistence type="inferred from homology"/>
<dbReference type="AlphaFoldDB" id="T0HSG7"/>
<dbReference type="GO" id="GO:0006528">
    <property type="term" value="P:asparagine metabolic process"/>
    <property type="evidence" value="ECO:0007669"/>
    <property type="project" value="InterPro"/>
</dbReference>
<sequence>MTARIAIVGTGGTFAMEARHPFDWVEYGESGIVRPIADLLEGATAGLDVALAPVDFRALGSTGITPADWLDLARLVQGIEADGCVITHGTATLEETAFFLSLVHGGDMPVVLTGAQRPANTAGSDALANLRAALAVAAAPQARGLGVLVVIDNLIFAARDVTKDSSGALDAFVAGEFGPLGRVEADGSISLRRAVPRTQLPVDLGEAIAGGASGLPRVDIAYSYAGADGAAIEAFVSAGARGIVSAGLLPGRPANGEAPALAAAAEQGVIVVQATRGARGNVVSQAFLDRAGVLAGGDLSPQKLRIVVMLVLALGGDAATLSAVLQAI</sequence>
<dbReference type="PATRIC" id="fig|1096930.3.peg.2490"/>
<dbReference type="InterPro" id="IPR037152">
    <property type="entry name" value="L-asparaginase_N_sf"/>
</dbReference>
<dbReference type="SUPFAM" id="SSF53774">
    <property type="entry name" value="Glutaminase/Asparaginase"/>
    <property type="match status" value="1"/>
</dbReference>
<dbReference type="InterPro" id="IPR027474">
    <property type="entry name" value="L-asparaginase_N"/>
</dbReference>
<dbReference type="Proteomes" id="UP000015527">
    <property type="component" value="Unassembled WGS sequence"/>
</dbReference>
<reference evidence="6 7" key="1">
    <citation type="journal article" date="2013" name="Genome Announc.">
        <title>Genome Sequence of Novosphingobium lindaniclasticum LE124T, Isolated from a Hexachlorocyclohexane Dumpsite.</title>
        <authorList>
            <person name="Saxena A."/>
            <person name="Nayyar N."/>
            <person name="Sangwan N."/>
            <person name="Kumari R."/>
            <person name="Khurana J.P."/>
            <person name="Lal R."/>
        </authorList>
    </citation>
    <scope>NUCLEOTIDE SEQUENCE [LARGE SCALE GENOMIC DNA]</scope>
    <source>
        <strain evidence="6 7">LE124</strain>
    </source>
</reference>
<dbReference type="SFLD" id="SFLDS00057">
    <property type="entry name" value="Glutaminase/Asparaginase"/>
    <property type="match status" value="1"/>
</dbReference>
<protein>
    <recommendedName>
        <fullName evidence="8">Asparaginase</fullName>
    </recommendedName>
</protein>
<dbReference type="PANTHER" id="PTHR11707">
    <property type="entry name" value="L-ASPARAGINASE"/>
    <property type="match status" value="1"/>
</dbReference>
<accession>T0HSG7</accession>
<evidence type="ECO:0000313" key="6">
    <source>
        <dbReference type="EMBL" id="EQB15073.1"/>
    </source>
</evidence>
<gene>
    <name evidence="6" type="ORF">L284_12470</name>
</gene>
<dbReference type="PIRSF" id="PIRSF500176">
    <property type="entry name" value="L_ASNase"/>
    <property type="match status" value="1"/>
</dbReference>
<dbReference type="PROSITE" id="PS51732">
    <property type="entry name" value="ASN_GLN_ASE_3"/>
    <property type="match status" value="1"/>
</dbReference>
<feature type="domain" description="L-asparaginase N-terminal" evidence="4">
    <location>
        <begin position="4"/>
        <end position="193"/>
    </location>
</feature>
<evidence type="ECO:0000256" key="3">
    <source>
        <dbReference type="PIRSR" id="PIRSR001220-1"/>
    </source>
</evidence>
<dbReference type="InterPro" id="IPR027473">
    <property type="entry name" value="L-asparaginase_C"/>
</dbReference>
<comment type="caution">
    <text evidence="6">The sequence shown here is derived from an EMBL/GenBank/DDBJ whole genome shotgun (WGS) entry which is preliminary data.</text>
</comment>
<dbReference type="SMART" id="SM00870">
    <property type="entry name" value="Asparaginase"/>
    <property type="match status" value="1"/>
</dbReference>
<keyword evidence="2" id="KW-0378">Hydrolase</keyword>
<feature type="active site" description="O-isoaspartyl threonine intermediate" evidence="3">
    <location>
        <position position="13"/>
    </location>
</feature>
<dbReference type="Pfam" id="PF00710">
    <property type="entry name" value="Asparaginase"/>
    <property type="match status" value="1"/>
</dbReference>
<dbReference type="InterPro" id="IPR006034">
    <property type="entry name" value="Asparaginase/glutaminase-like"/>
</dbReference>
<dbReference type="eggNOG" id="COG0252">
    <property type="taxonomic scope" value="Bacteria"/>
</dbReference>
<name>T0HSG7_9SPHN</name>
<evidence type="ECO:0000256" key="2">
    <source>
        <dbReference type="ARBA" id="ARBA00022801"/>
    </source>
</evidence>
<dbReference type="GO" id="GO:0004067">
    <property type="term" value="F:asparaginase activity"/>
    <property type="evidence" value="ECO:0007669"/>
    <property type="project" value="UniProtKB-UniRule"/>
</dbReference>
<dbReference type="CDD" id="cd08964">
    <property type="entry name" value="L-asparaginase_II"/>
    <property type="match status" value="1"/>
</dbReference>
<dbReference type="Pfam" id="PF17763">
    <property type="entry name" value="Asparaginase_C"/>
    <property type="match status" value="1"/>
</dbReference>
<evidence type="ECO:0000259" key="4">
    <source>
        <dbReference type="Pfam" id="PF00710"/>
    </source>
</evidence>
<evidence type="ECO:0008006" key="8">
    <source>
        <dbReference type="Google" id="ProtNLM"/>
    </source>
</evidence>
<comment type="similarity">
    <text evidence="1">Belongs to the asparaginase 1 family.</text>
</comment>
<dbReference type="PRINTS" id="PR00139">
    <property type="entry name" value="ASNGLNASE"/>
</dbReference>